<protein>
    <recommendedName>
        <fullName evidence="2">CNP1-like uncharacterized domain-containing protein</fullName>
    </recommendedName>
</protein>
<dbReference type="Proteomes" id="UP000244930">
    <property type="component" value="Chromosome"/>
</dbReference>
<evidence type="ECO:0000256" key="1">
    <source>
        <dbReference type="SAM" id="SignalP"/>
    </source>
</evidence>
<keyword evidence="1" id="KW-0732">Signal</keyword>
<organism evidence="3 4">
    <name type="scientific">Parazoarcus communis</name>
    <dbReference type="NCBI Taxonomy" id="41977"/>
    <lineage>
        <taxon>Bacteria</taxon>
        <taxon>Pseudomonadati</taxon>
        <taxon>Pseudomonadota</taxon>
        <taxon>Betaproteobacteria</taxon>
        <taxon>Rhodocyclales</taxon>
        <taxon>Zoogloeaceae</taxon>
        <taxon>Parazoarcus</taxon>
    </lineage>
</organism>
<dbReference type="Pfam" id="PF08750">
    <property type="entry name" value="CNP1"/>
    <property type="match status" value="1"/>
</dbReference>
<name>A0A2U8GPD0_9RHOO</name>
<feature type="signal peptide" evidence="1">
    <location>
        <begin position="1"/>
        <end position="21"/>
    </location>
</feature>
<evidence type="ECO:0000313" key="3">
    <source>
        <dbReference type="EMBL" id="AWI75502.1"/>
    </source>
</evidence>
<evidence type="ECO:0000313" key="4">
    <source>
        <dbReference type="Proteomes" id="UP000244930"/>
    </source>
</evidence>
<gene>
    <name evidence="3" type="ORF">CEW83_09990</name>
</gene>
<keyword evidence="4" id="KW-1185">Reference proteome</keyword>
<reference evidence="3 4" key="1">
    <citation type="submission" date="2017-06" db="EMBL/GenBank/DDBJ databases">
        <title>Azoarcus.</title>
        <authorList>
            <person name="Woo J.-H."/>
            <person name="Kim H.-S."/>
        </authorList>
    </citation>
    <scope>NUCLEOTIDE SEQUENCE [LARGE SCALE GENOMIC DNA]</scope>
    <source>
        <strain evidence="3 4">TSPY31</strain>
    </source>
</reference>
<feature type="chain" id="PRO_5015934862" description="CNP1-like uncharacterized domain-containing protein" evidence="1">
    <location>
        <begin position="22"/>
        <end position="175"/>
    </location>
</feature>
<dbReference type="AlphaFoldDB" id="A0A2U8GPD0"/>
<sequence>MLNRLVTPVLLSALASSSAFAQEAFEDRVANWKEGDVVMPAAPAEASLQEFFVSASSPNRFMFDRDTLTVGADQIVRYVLVIRTPGGAENVTFEGIRCNTNERRIYASASKNGEWVPVKGSEWAPILDNTYNRPRAALAYELFCDGPAPPRSVDEVLRRLKSGYGTVASPMQGGR</sequence>
<dbReference type="EMBL" id="CP022187">
    <property type="protein sequence ID" value="AWI75502.1"/>
    <property type="molecule type" value="Genomic_DNA"/>
</dbReference>
<feature type="domain" description="CNP1-like uncharacterised" evidence="2">
    <location>
        <begin position="30"/>
        <end position="161"/>
    </location>
</feature>
<dbReference type="InterPro" id="IPR014861">
    <property type="entry name" value="CNP1-like_dom"/>
</dbReference>
<evidence type="ECO:0000259" key="2">
    <source>
        <dbReference type="Pfam" id="PF08750"/>
    </source>
</evidence>
<accession>A0A2U8GPD0</accession>
<dbReference type="KEGG" id="acom:CEW83_09990"/>
<proteinExistence type="predicted"/>